<dbReference type="SUPFAM" id="SSF53822">
    <property type="entry name" value="Periplasmic binding protein-like I"/>
    <property type="match status" value="1"/>
</dbReference>
<feature type="chain" id="PRO_5038579524" evidence="4">
    <location>
        <begin position="21"/>
        <end position="324"/>
    </location>
</feature>
<evidence type="ECO:0000256" key="4">
    <source>
        <dbReference type="SAM" id="SignalP"/>
    </source>
</evidence>
<sequence length="324" mass="33831">MKKRLMALSMAAAVSVGLLAGCGTNSGGAPTPQDGKPYIAVVAKGFQHQFWQAVKQGAEQAAKDYNVSITFEGPETEAQIDKQVDMVNNALSKSPKAICIAALDSKALATSLDMAKSQNIPVIGFDSGVESDAVVATAATDNIAASAAAADKLAEAIGKSGKIGMVVHDQTSTTGQERRDGFKNRIESAYPDIQIVDIQYGDGDHLKSAEAAKSIIAANPDLKGLYGANEGSAVGVIMAVEELNKADSITVVGFDSGKKQTDAVRNGTALGAVTQNPIQIGYKAVEAAVKAMNGESVDKLIDTGYAWYDKSNIDTDEIKPLLYE</sequence>
<evidence type="ECO:0000313" key="6">
    <source>
        <dbReference type="EMBL" id="MBC8541236.1"/>
    </source>
</evidence>
<feature type="domain" description="Periplasmic binding protein" evidence="5">
    <location>
        <begin position="39"/>
        <end position="295"/>
    </location>
</feature>
<name>A0A926HZU8_9FIRM</name>
<dbReference type="GO" id="GO:0030246">
    <property type="term" value="F:carbohydrate binding"/>
    <property type="evidence" value="ECO:0007669"/>
    <property type="project" value="UniProtKB-ARBA"/>
</dbReference>
<reference evidence="6" key="1">
    <citation type="submission" date="2020-08" db="EMBL/GenBank/DDBJ databases">
        <title>Genome public.</title>
        <authorList>
            <person name="Liu C."/>
            <person name="Sun Q."/>
        </authorList>
    </citation>
    <scope>NUCLEOTIDE SEQUENCE</scope>
    <source>
        <strain evidence="6">H8</strain>
    </source>
</reference>
<dbReference type="PANTHER" id="PTHR46847:SF1">
    <property type="entry name" value="D-ALLOSE-BINDING PERIPLASMIC PROTEIN-RELATED"/>
    <property type="match status" value="1"/>
</dbReference>
<comment type="subcellular location">
    <subcellularLocation>
        <location evidence="1">Cell envelope</location>
    </subcellularLocation>
</comment>
<evidence type="ECO:0000256" key="1">
    <source>
        <dbReference type="ARBA" id="ARBA00004196"/>
    </source>
</evidence>
<feature type="signal peptide" evidence="4">
    <location>
        <begin position="1"/>
        <end position="20"/>
    </location>
</feature>
<dbReference type="AlphaFoldDB" id="A0A926HZU8"/>
<dbReference type="InterPro" id="IPR028082">
    <property type="entry name" value="Peripla_BP_I"/>
</dbReference>
<proteinExistence type="inferred from homology"/>
<accession>A0A926HZU8</accession>
<gene>
    <name evidence="6" type="ORF">H8698_09640</name>
</gene>
<evidence type="ECO:0000256" key="3">
    <source>
        <dbReference type="ARBA" id="ARBA00022729"/>
    </source>
</evidence>
<dbReference type="InterPro" id="IPR025997">
    <property type="entry name" value="SBP_2_dom"/>
</dbReference>
<evidence type="ECO:0000313" key="7">
    <source>
        <dbReference type="Proteomes" id="UP000611762"/>
    </source>
</evidence>
<dbReference type="CDD" id="cd20005">
    <property type="entry name" value="PBP1_ABC_sugar_binding-like"/>
    <property type="match status" value="1"/>
</dbReference>
<comment type="similarity">
    <text evidence="2">Belongs to the bacterial solute-binding protein 2 family.</text>
</comment>
<comment type="caution">
    <text evidence="6">The sequence shown here is derived from an EMBL/GenBank/DDBJ whole genome shotgun (WGS) entry which is preliminary data.</text>
</comment>
<evidence type="ECO:0000259" key="5">
    <source>
        <dbReference type="Pfam" id="PF13407"/>
    </source>
</evidence>
<keyword evidence="3 4" id="KW-0732">Signal</keyword>
<dbReference type="EMBL" id="JACRSU010000003">
    <property type="protein sequence ID" value="MBC8541236.1"/>
    <property type="molecule type" value="Genomic_DNA"/>
</dbReference>
<dbReference type="GO" id="GO:0030313">
    <property type="term" value="C:cell envelope"/>
    <property type="evidence" value="ECO:0007669"/>
    <property type="project" value="UniProtKB-SubCell"/>
</dbReference>
<organism evidence="6 7">
    <name type="scientific">Congzhengia minquanensis</name>
    <dbReference type="NCBI Taxonomy" id="2763657"/>
    <lineage>
        <taxon>Bacteria</taxon>
        <taxon>Bacillati</taxon>
        <taxon>Bacillota</taxon>
        <taxon>Clostridia</taxon>
        <taxon>Eubacteriales</taxon>
        <taxon>Oscillospiraceae</taxon>
        <taxon>Congzhengia</taxon>
    </lineage>
</organism>
<dbReference type="Pfam" id="PF13407">
    <property type="entry name" value="Peripla_BP_4"/>
    <property type="match status" value="1"/>
</dbReference>
<dbReference type="Gene3D" id="3.40.50.2300">
    <property type="match status" value="2"/>
</dbReference>
<dbReference type="PROSITE" id="PS51257">
    <property type="entry name" value="PROKAR_LIPOPROTEIN"/>
    <property type="match status" value="1"/>
</dbReference>
<dbReference type="RefSeq" id="WP_249313244.1">
    <property type="nucleotide sequence ID" value="NZ_JACRSU010000003.1"/>
</dbReference>
<evidence type="ECO:0000256" key="2">
    <source>
        <dbReference type="ARBA" id="ARBA00007639"/>
    </source>
</evidence>
<dbReference type="PANTHER" id="PTHR46847">
    <property type="entry name" value="D-ALLOSE-BINDING PERIPLASMIC PROTEIN-RELATED"/>
    <property type="match status" value="1"/>
</dbReference>
<keyword evidence="7" id="KW-1185">Reference proteome</keyword>
<protein>
    <submittedName>
        <fullName evidence="6">ABC transporter substrate-binding protein</fullName>
    </submittedName>
</protein>
<dbReference type="Proteomes" id="UP000611762">
    <property type="component" value="Unassembled WGS sequence"/>
</dbReference>